<sequence>MTATSSAAVKCLFSNASSEFDPFDMQDPFAFYEWARAEHPVFYSNDIGYHVVTRYSDIKAVFDNWQVFASDNAQAPVRPMCAEGKEIMRQGGFTAYSGLSARVPPDHTRIRKIAQTCFGPRRFKAIEPQIRQIVNTAIDAFVDKGETDFFSQFAYDVPALVLFKLVGVPDSDVPRVKSWALSRALLTWANLTDEEQLPHARNMVDYWNYCQTLVKARYETPSDDLPGDLVRLKQEGADITDAEIAGLLYSVLFAGHETTTTLMANGVRELLTYRENWEALVADPSLIPGAVEESLRFSPSIVAWRRRATQDAEIGGVPIPANSNILLIMGSANRDDSVFSEPDRFDIRRANARNHLSFGYGIHFCLGQQLAKLEFGIALEELRRRLPEMRLKQGQKFDFVPNISFRVPTALQVEWPVG</sequence>
<comment type="caution">
    <text evidence="4">The sequence shown here is derived from an EMBL/GenBank/DDBJ whole genome shotgun (WGS) entry which is preliminary data.</text>
</comment>
<dbReference type="PROSITE" id="PS00086">
    <property type="entry name" value="CYTOCHROME_P450"/>
    <property type="match status" value="1"/>
</dbReference>
<evidence type="ECO:0000256" key="1">
    <source>
        <dbReference type="ARBA" id="ARBA00001971"/>
    </source>
</evidence>
<keyword evidence="3" id="KW-0560">Oxidoreductase</keyword>
<evidence type="ECO:0000313" key="5">
    <source>
        <dbReference type="Proteomes" id="UP001549047"/>
    </source>
</evidence>
<dbReference type="InterPro" id="IPR036396">
    <property type="entry name" value="Cyt_P450_sf"/>
</dbReference>
<comment type="cofactor">
    <cofactor evidence="1">
        <name>heme</name>
        <dbReference type="ChEBI" id="CHEBI:30413"/>
    </cofactor>
</comment>
<dbReference type="InterPro" id="IPR002397">
    <property type="entry name" value="Cyt_P450_B"/>
</dbReference>
<dbReference type="EMBL" id="JBEPMB010000008">
    <property type="protein sequence ID" value="MET3615608.1"/>
    <property type="molecule type" value="Genomic_DNA"/>
</dbReference>
<dbReference type="PANTHER" id="PTHR46696:SF6">
    <property type="entry name" value="P450, PUTATIVE (EUROFUNG)-RELATED"/>
    <property type="match status" value="1"/>
</dbReference>
<gene>
    <name evidence="4" type="ORF">ABID16_003955</name>
</gene>
<evidence type="ECO:0000256" key="2">
    <source>
        <dbReference type="ARBA" id="ARBA00010617"/>
    </source>
</evidence>
<dbReference type="CDD" id="cd11078">
    <property type="entry name" value="CYP130-like"/>
    <property type="match status" value="1"/>
</dbReference>
<dbReference type="PRINTS" id="PR00385">
    <property type="entry name" value="P450"/>
</dbReference>
<dbReference type="PANTHER" id="PTHR46696">
    <property type="entry name" value="P450, PUTATIVE (EUROFUNG)-RELATED"/>
    <property type="match status" value="1"/>
</dbReference>
<dbReference type="Proteomes" id="UP001549047">
    <property type="component" value="Unassembled WGS sequence"/>
</dbReference>
<dbReference type="InterPro" id="IPR017972">
    <property type="entry name" value="Cyt_P450_CS"/>
</dbReference>
<accession>A0ABV2J4H8</accession>
<dbReference type="Pfam" id="PF00067">
    <property type="entry name" value="p450"/>
    <property type="match status" value="1"/>
</dbReference>
<evidence type="ECO:0000313" key="4">
    <source>
        <dbReference type="EMBL" id="MET3615608.1"/>
    </source>
</evidence>
<dbReference type="PRINTS" id="PR00359">
    <property type="entry name" value="BP450"/>
</dbReference>
<protein>
    <submittedName>
        <fullName evidence="4">Cytochrome P450</fullName>
    </submittedName>
</protein>
<evidence type="ECO:0000256" key="3">
    <source>
        <dbReference type="RuleBase" id="RU000461"/>
    </source>
</evidence>
<comment type="similarity">
    <text evidence="2 3">Belongs to the cytochrome P450 family.</text>
</comment>
<keyword evidence="3" id="KW-0503">Monooxygenase</keyword>
<keyword evidence="3" id="KW-0479">Metal-binding</keyword>
<reference evidence="4 5" key="1">
    <citation type="submission" date="2024-06" db="EMBL/GenBank/DDBJ databases">
        <title>Genomic Encyclopedia of Type Strains, Phase IV (KMG-IV): sequencing the most valuable type-strain genomes for metagenomic binning, comparative biology and taxonomic classification.</title>
        <authorList>
            <person name="Goeker M."/>
        </authorList>
    </citation>
    <scope>NUCLEOTIDE SEQUENCE [LARGE SCALE GENOMIC DNA]</scope>
    <source>
        <strain evidence="4 5">DSM 29780</strain>
    </source>
</reference>
<name>A0ABV2J4H8_9HYPH</name>
<proteinExistence type="inferred from homology"/>
<keyword evidence="3" id="KW-0349">Heme</keyword>
<organism evidence="4 5">
    <name type="scientific">Rhizobium aquaticum</name>
    <dbReference type="NCBI Taxonomy" id="1549636"/>
    <lineage>
        <taxon>Bacteria</taxon>
        <taxon>Pseudomonadati</taxon>
        <taxon>Pseudomonadota</taxon>
        <taxon>Alphaproteobacteria</taxon>
        <taxon>Hyphomicrobiales</taxon>
        <taxon>Rhizobiaceae</taxon>
        <taxon>Rhizobium/Agrobacterium group</taxon>
        <taxon>Rhizobium</taxon>
    </lineage>
</organism>
<keyword evidence="5" id="KW-1185">Reference proteome</keyword>
<dbReference type="SUPFAM" id="SSF48264">
    <property type="entry name" value="Cytochrome P450"/>
    <property type="match status" value="1"/>
</dbReference>
<dbReference type="RefSeq" id="WP_354558072.1">
    <property type="nucleotide sequence ID" value="NZ_JBEPMB010000008.1"/>
</dbReference>
<dbReference type="Gene3D" id="1.10.630.10">
    <property type="entry name" value="Cytochrome P450"/>
    <property type="match status" value="1"/>
</dbReference>
<keyword evidence="3" id="KW-0408">Iron</keyword>
<dbReference type="InterPro" id="IPR001128">
    <property type="entry name" value="Cyt_P450"/>
</dbReference>